<evidence type="ECO:0000313" key="3">
    <source>
        <dbReference type="EMBL" id="TGY35035.1"/>
    </source>
</evidence>
<gene>
    <name evidence="3" type="ORF">E5344_12175</name>
</gene>
<evidence type="ECO:0000259" key="2">
    <source>
        <dbReference type="Pfam" id="PF06791"/>
    </source>
</evidence>
<keyword evidence="1" id="KW-0472">Membrane</keyword>
<name>A0A4S2D1Z8_9MICO</name>
<dbReference type="AlphaFoldDB" id="A0A4S2D1Z8"/>
<dbReference type="Proteomes" id="UP000309893">
    <property type="component" value="Unassembled WGS sequence"/>
</dbReference>
<keyword evidence="1" id="KW-0812">Transmembrane</keyword>
<feature type="domain" description="Bacteriophage tail tape measure N-terminal" evidence="2">
    <location>
        <begin position="26"/>
        <end position="180"/>
    </location>
</feature>
<dbReference type="Gene3D" id="1.25.10.10">
    <property type="entry name" value="Leucine-rich Repeat Variant"/>
    <property type="match status" value="1"/>
</dbReference>
<dbReference type="SUPFAM" id="SSF48371">
    <property type="entry name" value="ARM repeat"/>
    <property type="match status" value="1"/>
</dbReference>
<keyword evidence="1" id="KW-1133">Transmembrane helix</keyword>
<evidence type="ECO:0000313" key="4">
    <source>
        <dbReference type="Proteomes" id="UP000309893"/>
    </source>
</evidence>
<dbReference type="InterPro" id="IPR016024">
    <property type="entry name" value="ARM-type_fold"/>
</dbReference>
<dbReference type="InterPro" id="IPR009628">
    <property type="entry name" value="Phage_tape_measure_N"/>
</dbReference>
<proteinExistence type="predicted"/>
<protein>
    <recommendedName>
        <fullName evidence="2">Bacteriophage tail tape measure N-terminal domain-containing protein</fullName>
    </recommendedName>
</protein>
<sequence>MAGQTIAISVLADTKKLKSGLDDAAGGLGSFGKSLAGIGVAVGAMAVGAGVAIGALGAEAFKAVAEIERLNAQTSAALTSTGGAAGRSIEQITGLADSLERMSGVEAETIQAGQNMLLTFTNIKGTNFDAATQSALDMSVAMGTDMTSAATLVGKALNDPIKGVGALSKVGVQLTEDQRNMVEQMTAVGDVAGAQGVILGVLKEQFGGSAEAFGGTFLGTVEKVKNSFGTLTEAFVTDLLPPITAGLEQVNQLFLTIADSPTFQKISSGIGSAFASLISGDGFDLSGIADMLLSARGAIVDAALGALSGILDAAGEIIPKMIASTGDLISTVVTFLAANAPTLLQGATAALTGIIQAVVQILPPLITTLAGLLPQIVMTLAGFAPTLLGAAVQVLTAIVAAVPVIIPPLVAALVELIPTLIGAVLGMLPQLAEAALTLFLSLVQAIPQIIPPLIQGVISLLPKLVTTLVGMLPKLVDAAVQLFVGIVQAIPVIIPQLIDTLIKLGPEMVRTLIGLVPVLLRAGVDLIAGLVKGLWEAASSVGSALLDIAKKAIGGFLDFLGIHSPSRLFAGYGGNLVDGLVKGLRAGEGDLTQQMGRLANTASSTFDATMSAAPLGVLGAKRVRSDYRTTATPRVVVPAESSVVQLSPTDRALLMEIANRVGITIGGQTLQATVNGANGNSVSRRAG</sequence>
<organism evidence="3 4">
    <name type="scientific">Microbacterium laevaniformans</name>
    <dbReference type="NCBI Taxonomy" id="36807"/>
    <lineage>
        <taxon>Bacteria</taxon>
        <taxon>Bacillati</taxon>
        <taxon>Actinomycetota</taxon>
        <taxon>Actinomycetes</taxon>
        <taxon>Micrococcales</taxon>
        <taxon>Microbacteriaceae</taxon>
        <taxon>Microbacterium</taxon>
    </lineage>
</organism>
<accession>A0A4S2D1Z8</accession>
<reference evidence="3 4" key="1">
    <citation type="submission" date="2019-04" db="EMBL/GenBank/DDBJ databases">
        <title>Microbes associate with the intestines of laboratory mice.</title>
        <authorList>
            <person name="Navarre W."/>
            <person name="Wong E."/>
            <person name="Huang K."/>
            <person name="Tropini C."/>
            <person name="Ng K."/>
            <person name="Yu B."/>
        </authorList>
    </citation>
    <scope>NUCLEOTIDE SEQUENCE [LARGE SCALE GENOMIC DNA]</scope>
    <source>
        <strain evidence="3 4">NM46_B2-13</strain>
    </source>
</reference>
<dbReference type="OrthoDB" id="177147at2"/>
<feature type="transmembrane region" description="Helical" evidence="1">
    <location>
        <begin position="349"/>
        <end position="373"/>
    </location>
</feature>
<comment type="caution">
    <text evidence="3">The sequence shown here is derived from an EMBL/GenBank/DDBJ whole genome shotgun (WGS) entry which is preliminary data.</text>
</comment>
<dbReference type="InterPro" id="IPR011989">
    <property type="entry name" value="ARM-like"/>
</dbReference>
<dbReference type="Pfam" id="PF06791">
    <property type="entry name" value="TMP_2"/>
    <property type="match status" value="1"/>
</dbReference>
<dbReference type="RefSeq" id="WP_135949791.1">
    <property type="nucleotide sequence ID" value="NZ_SRYO01000008.1"/>
</dbReference>
<evidence type="ECO:0000256" key="1">
    <source>
        <dbReference type="SAM" id="Phobius"/>
    </source>
</evidence>
<dbReference type="EMBL" id="SRYO01000008">
    <property type="protein sequence ID" value="TGY35035.1"/>
    <property type="molecule type" value="Genomic_DNA"/>
</dbReference>